<dbReference type="SUPFAM" id="SSF54695">
    <property type="entry name" value="POZ domain"/>
    <property type="match status" value="1"/>
</dbReference>
<evidence type="ECO:0000313" key="3">
    <source>
        <dbReference type="Proteomes" id="UP000710440"/>
    </source>
</evidence>
<dbReference type="InterPro" id="IPR011333">
    <property type="entry name" value="SKP1/BTB/POZ_sf"/>
</dbReference>
<dbReference type="SMART" id="SM00225">
    <property type="entry name" value="BTB"/>
    <property type="match status" value="1"/>
</dbReference>
<dbReference type="RefSeq" id="XP_043128401.1">
    <property type="nucleotide sequence ID" value="XM_043272466.1"/>
</dbReference>
<dbReference type="PROSITE" id="PS50097">
    <property type="entry name" value="BTB"/>
    <property type="match status" value="1"/>
</dbReference>
<keyword evidence="3" id="KW-1185">Reference proteome</keyword>
<dbReference type="Gene3D" id="3.30.710.10">
    <property type="entry name" value="Potassium Channel Kv1.1, Chain A"/>
    <property type="match status" value="1"/>
</dbReference>
<protein>
    <recommendedName>
        <fullName evidence="1">BTB domain-containing protein</fullName>
    </recommendedName>
</protein>
<name>A0A9P3F8B3_ASPVI</name>
<dbReference type="InterPro" id="IPR000210">
    <property type="entry name" value="BTB/POZ_dom"/>
</dbReference>
<dbReference type="EMBL" id="BOPL01000008">
    <property type="protein sequence ID" value="GIK05215.1"/>
    <property type="molecule type" value="Genomic_DNA"/>
</dbReference>
<dbReference type="AlphaFoldDB" id="A0A9P3F8B3"/>
<accession>A0A9P3F8B3</accession>
<dbReference type="Pfam" id="PF00651">
    <property type="entry name" value="BTB"/>
    <property type="match status" value="1"/>
</dbReference>
<evidence type="ECO:0000259" key="1">
    <source>
        <dbReference type="PROSITE" id="PS50097"/>
    </source>
</evidence>
<reference evidence="2 3" key="1">
    <citation type="submission" date="2021-02" db="EMBL/GenBank/DDBJ databases">
        <title>Pan-genome distribution and transcriptional activeness of fungal secondary metabolism genes in Aspergillus section Fumigati.</title>
        <authorList>
            <person name="Takahashi H."/>
            <person name="Umemura M."/>
            <person name="Ninomiya A."/>
            <person name="Kusuya Y."/>
            <person name="Urayama S."/>
            <person name="Shimizu M."/>
            <person name="Watanabe A."/>
            <person name="Kamei K."/>
            <person name="Yaguchi T."/>
            <person name="Hagiwara D."/>
        </authorList>
    </citation>
    <scope>NUCLEOTIDE SEQUENCE [LARGE SCALE GENOMIC DNA]</scope>
    <source>
        <strain evidence="2 3">IFM 47045</strain>
    </source>
</reference>
<dbReference type="OrthoDB" id="6359816at2759"/>
<proteinExistence type="predicted"/>
<organism evidence="2 3">
    <name type="scientific">Aspergillus viridinutans</name>
    <dbReference type="NCBI Taxonomy" id="75553"/>
    <lineage>
        <taxon>Eukaryota</taxon>
        <taxon>Fungi</taxon>
        <taxon>Dikarya</taxon>
        <taxon>Ascomycota</taxon>
        <taxon>Pezizomycotina</taxon>
        <taxon>Eurotiomycetes</taxon>
        <taxon>Eurotiomycetidae</taxon>
        <taxon>Eurotiales</taxon>
        <taxon>Aspergillaceae</taxon>
        <taxon>Aspergillus</taxon>
        <taxon>Aspergillus subgen. Fumigati</taxon>
    </lineage>
</organism>
<evidence type="ECO:0000313" key="2">
    <source>
        <dbReference type="EMBL" id="GIK05215.1"/>
    </source>
</evidence>
<dbReference type="GeneID" id="66937301"/>
<gene>
    <name evidence="2" type="ORF">Aspvir_009319</name>
</gene>
<sequence>MRRKRDENEEALIERAQKKMLELNQHEQFSDFTFTVQDEQFYVSKIVLSGISPYFRNKFETEWRFKSSVDLEWKHSLSAFSCMIEYIYTCSYEQHTWHLGLFPVQLVKFLFEVYHLAEEYEIPGLKERVLEHLPSAVNALDCPWGFYYLVNDDYISDSELGKIFVAAVADNVQDMQAFEDLDIAKLYLVKTPEFAADLVSELIKRRISNCECGNR</sequence>
<dbReference type="Proteomes" id="UP000710440">
    <property type="component" value="Unassembled WGS sequence"/>
</dbReference>
<dbReference type="PANTHER" id="PTHR24413">
    <property type="entry name" value="SPECKLE-TYPE POZ PROTEIN"/>
    <property type="match status" value="1"/>
</dbReference>
<comment type="caution">
    <text evidence="2">The sequence shown here is derived from an EMBL/GenBank/DDBJ whole genome shotgun (WGS) entry which is preliminary data.</text>
</comment>
<feature type="domain" description="BTB" evidence="1">
    <location>
        <begin position="30"/>
        <end position="89"/>
    </location>
</feature>